<dbReference type="EMBL" id="JABAFY010000011">
    <property type="protein sequence ID" value="NME51840.1"/>
    <property type="molecule type" value="Genomic_DNA"/>
</dbReference>
<accession>A0A848C9D8</accession>
<dbReference type="Proteomes" id="UP000522333">
    <property type="component" value="Unassembled WGS sequence"/>
</dbReference>
<comment type="caution">
    <text evidence="2">The sequence shown here is derived from an EMBL/GenBank/DDBJ whole genome shotgun (WGS) entry which is preliminary data.</text>
</comment>
<proteinExistence type="predicted"/>
<gene>
    <name evidence="2" type="ORF">HF854_04700</name>
</gene>
<sequence>MKRSVLIFLTRYRRWVALACWLLVILLFLAQAAWNIMAERDAAQNRLQNEAGRVASRFTHLLGLHGELTAVSTDALVTGLMEDQRLYAVTVQVGDSLFSGQRRNEHWEAVPWDGEITENTVQGMSPLRREGQPVGTVEVYLARRLVQEGSDKVMQRETWRFIINTLLLSVFLAALYWHWGDLRRLHSLGLQLLRKQGDPEPEKSDDRKWRPVSGEDVAAPEDALPVDAIRGRHFQQGNPASWHMTAALFRQTFAHAPMLMMRLYAEDELEGLCHLGRMLLAAAPCLGAVRLEDSAREMLDALEDPGCEARALAVETCAADLEEVLQALSGAAVK</sequence>
<name>A0A848C9D8_9BACT</name>
<evidence type="ECO:0000313" key="3">
    <source>
        <dbReference type="Proteomes" id="UP000522333"/>
    </source>
</evidence>
<keyword evidence="1" id="KW-0472">Membrane</keyword>
<organism evidence="2 3">
    <name type="scientific">Desulfovibrio piger</name>
    <dbReference type="NCBI Taxonomy" id="901"/>
    <lineage>
        <taxon>Bacteria</taxon>
        <taxon>Pseudomonadati</taxon>
        <taxon>Thermodesulfobacteriota</taxon>
        <taxon>Desulfovibrionia</taxon>
        <taxon>Desulfovibrionales</taxon>
        <taxon>Desulfovibrionaceae</taxon>
        <taxon>Desulfovibrio</taxon>
    </lineage>
</organism>
<keyword evidence="1" id="KW-1133">Transmembrane helix</keyword>
<dbReference type="AlphaFoldDB" id="A0A848C9D8"/>
<feature type="transmembrane region" description="Helical" evidence="1">
    <location>
        <begin position="159"/>
        <end position="179"/>
    </location>
</feature>
<evidence type="ECO:0000256" key="1">
    <source>
        <dbReference type="SAM" id="Phobius"/>
    </source>
</evidence>
<evidence type="ECO:0000313" key="2">
    <source>
        <dbReference type="EMBL" id="NME51840.1"/>
    </source>
</evidence>
<reference evidence="2 3" key="1">
    <citation type="submission" date="2020-04" db="EMBL/GenBank/DDBJ databases">
        <authorList>
            <person name="Hitch T.C.A."/>
            <person name="Wylensek D."/>
            <person name="Clavel T."/>
        </authorList>
    </citation>
    <scope>NUCLEOTIDE SEQUENCE [LARGE SCALE GENOMIC DNA]</scope>
    <source>
        <strain evidence="2 3">PG-251-APC-1</strain>
    </source>
</reference>
<protein>
    <submittedName>
        <fullName evidence="2">Uncharacterized protein</fullName>
    </submittedName>
</protein>
<dbReference type="RefSeq" id="WP_168935249.1">
    <property type="nucleotide sequence ID" value="NZ_CAMFBL010000010.1"/>
</dbReference>
<keyword evidence="1" id="KW-0812">Transmembrane</keyword>